<evidence type="ECO:0000313" key="2">
    <source>
        <dbReference type="Proteomes" id="UP001580346"/>
    </source>
</evidence>
<evidence type="ECO:0000313" key="1">
    <source>
        <dbReference type="EMBL" id="MFB5268731.1"/>
    </source>
</evidence>
<dbReference type="RefSeq" id="WP_375356997.1">
    <property type="nucleotide sequence ID" value="NZ_JBHHMI010000019.1"/>
</dbReference>
<comment type="caution">
    <text evidence="1">The sequence shown here is derived from an EMBL/GenBank/DDBJ whole genome shotgun (WGS) entry which is preliminary data.</text>
</comment>
<protein>
    <submittedName>
        <fullName evidence="1">Uncharacterized protein</fullName>
    </submittedName>
</protein>
<keyword evidence="2" id="KW-1185">Reference proteome</keyword>
<name>A0ABV5AWZ7_9BACL</name>
<dbReference type="EMBL" id="JBHHMI010000019">
    <property type="protein sequence ID" value="MFB5268731.1"/>
    <property type="molecule type" value="Genomic_DNA"/>
</dbReference>
<reference evidence="1 2" key="1">
    <citation type="submission" date="2024-09" db="EMBL/GenBank/DDBJ databases">
        <title>Paenibacillus zeirhizospherea sp. nov., isolated from surface of the maize (Zea mays) roots in a horticulture field, Hungary.</title>
        <authorList>
            <person name="Marton D."/>
            <person name="Farkas M."/>
            <person name="Bedics A."/>
            <person name="Toth E."/>
            <person name="Tancsics A."/>
            <person name="Boka K."/>
            <person name="Maroti G."/>
            <person name="Kriszt B."/>
            <person name="Cserhati M."/>
        </authorList>
    </citation>
    <scope>NUCLEOTIDE SEQUENCE [LARGE SCALE GENOMIC DNA]</scope>
    <source>
        <strain evidence="1 2">KCTC 33519</strain>
    </source>
</reference>
<proteinExistence type="predicted"/>
<organism evidence="1 2">
    <name type="scientific">Paenibacillus enshidis</name>
    <dbReference type="NCBI Taxonomy" id="1458439"/>
    <lineage>
        <taxon>Bacteria</taxon>
        <taxon>Bacillati</taxon>
        <taxon>Bacillota</taxon>
        <taxon>Bacilli</taxon>
        <taxon>Bacillales</taxon>
        <taxon>Paenibacillaceae</taxon>
        <taxon>Paenibacillus</taxon>
    </lineage>
</organism>
<dbReference type="Proteomes" id="UP001580346">
    <property type="component" value="Unassembled WGS sequence"/>
</dbReference>
<accession>A0ABV5AWZ7</accession>
<sequence>MSEKVNELDLVRFIAEQTNIDSNSIRLVLKHEQDFINNAQADVNGDVEIDGDELVDYILSRTDANLDEITVETILDTEMDFFMDRGYAGYED</sequence>
<gene>
    <name evidence="1" type="ORF">ACE41H_18370</name>
</gene>